<proteinExistence type="inferred from homology"/>
<keyword evidence="3 6" id="KW-0732">Signal</keyword>
<dbReference type="Pfam" id="PF08031">
    <property type="entry name" value="BBE"/>
    <property type="match status" value="1"/>
</dbReference>
<accession>A0ABY0HDY7</accession>
<dbReference type="Gene3D" id="3.30.465.10">
    <property type="match status" value="1"/>
</dbReference>
<feature type="signal peptide" evidence="6">
    <location>
        <begin position="1"/>
        <end position="17"/>
    </location>
</feature>
<dbReference type="InterPro" id="IPR016169">
    <property type="entry name" value="FAD-bd_PCMH_sub2"/>
</dbReference>
<comment type="similarity">
    <text evidence="1">Belongs to the oxygen-dependent FAD-linked oxidoreductase family.</text>
</comment>
<dbReference type="InterPro" id="IPR012951">
    <property type="entry name" value="BBE"/>
</dbReference>
<keyword evidence="2" id="KW-0285">Flavoprotein</keyword>
<dbReference type="SUPFAM" id="SSF56176">
    <property type="entry name" value="FAD-binding/transporter-associated domain-like"/>
    <property type="match status" value="1"/>
</dbReference>
<organism evidence="8 9">
    <name type="scientific">Monosporascus cannonballus</name>
    <dbReference type="NCBI Taxonomy" id="155416"/>
    <lineage>
        <taxon>Eukaryota</taxon>
        <taxon>Fungi</taxon>
        <taxon>Dikarya</taxon>
        <taxon>Ascomycota</taxon>
        <taxon>Pezizomycotina</taxon>
        <taxon>Sordariomycetes</taxon>
        <taxon>Xylariomycetidae</taxon>
        <taxon>Xylariales</taxon>
        <taxon>Xylariales incertae sedis</taxon>
        <taxon>Monosporascus</taxon>
    </lineage>
</organism>
<evidence type="ECO:0000256" key="1">
    <source>
        <dbReference type="ARBA" id="ARBA00005466"/>
    </source>
</evidence>
<keyword evidence="9" id="KW-1185">Reference proteome</keyword>
<gene>
    <name evidence="8" type="ORF">DL762_002479</name>
</gene>
<evidence type="ECO:0000259" key="7">
    <source>
        <dbReference type="PROSITE" id="PS51387"/>
    </source>
</evidence>
<feature type="domain" description="FAD-binding PCMH-type" evidence="7">
    <location>
        <begin position="56"/>
        <end position="227"/>
    </location>
</feature>
<dbReference type="EMBL" id="QJNS01000048">
    <property type="protein sequence ID" value="RYO90882.1"/>
    <property type="molecule type" value="Genomic_DNA"/>
</dbReference>
<dbReference type="Proteomes" id="UP000294003">
    <property type="component" value="Unassembled WGS sequence"/>
</dbReference>
<evidence type="ECO:0000256" key="5">
    <source>
        <dbReference type="ARBA" id="ARBA00023002"/>
    </source>
</evidence>
<dbReference type="Gene3D" id="3.40.462.20">
    <property type="match status" value="1"/>
</dbReference>
<dbReference type="PROSITE" id="PS51387">
    <property type="entry name" value="FAD_PCMH"/>
    <property type="match status" value="1"/>
</dbReference>
<evidence type="ECO:0000256" key="6">
    <source>
        <dbReference type="SAM" id="SignalP"/>
    </source>
</evidence>
<sequence length="478" mass="51299">MAHLLSRVLTFAAATYAATFDPHALFGPRVSDGTLIASANDAHFSDVVSPRWSSWEAPDYDAAIKPTTEADVQAIVQIAVEHNITFLSTTNGHGTALGYGDVQGALNINLGYFNSVTIDTASNSMTAGGGVRFGDIFGPLSEAGKELPTGNAVCVGLVGATIGGGIGVATGLHGLTLDALRSVRVITATGDLVTASKETNPDLFWAIRGTGANFGIITSATYEIYDQTNDGNVILGSFIFPASANASVWKTLQSFDDYLPPELALAIGMSYNHTSNQPSVSARVIYWGTQADAQPYLDQFASINPIASTVVEITAPELYSTLSNGVCRNGARINTYTVGLGQTDICTFKEAFATMVDFYETHPSYTGVLVAQRYSNEKVLQVPESETSHPWRDTKTYLLLNNIYSDPSIDADVYSMSRSIRSSFQATSGYSTPHVYVNYNFGDEGPAAKYGPSNLPRLRELKAEWDPENFFGTPNPLY</sequence>
<evidence type="ECO:0000256" key="2">
    <source>
        <dbReference type="ARBA" id="ARBA00022630"/>
    </source>
</evidence>
<evidence type="ECO:0000256" key="3">
    <source>
        <dbReference type="ARBA" id="ARBA00022729"/>
    </source>
</evidence>
<name>A0ABY0HDY7_9PEZI</name>
<dbReference type="InterPro" id="IPR050416">
    <property type="entry name" value="FAD-linked_Oxidoreductase"/>
</dbReference>
<dbReference type="Pfam" id="PF01565">
    <property type="entry name" value="FAD_binding_4"/>
    <property type="match status" value="1"/>
</dbReference>
<keyword evidence="4" id="KW-0274">FAD</keyword>
<dbReference type="InterPro" id="IPR016166">
    <property type="entry name" value="FAD-bd_PCMH"/>
</dbReference>
<dbReference type="PANTHER" id="PTHR42973">
    <property type="entry name" value="BINDING OXIDOREDUCTASE, PUTATIVE (AFU_ORTHOLOGUE AFUA_1G17690)-RELATED"/>
    <property type="match status" value="1"/>
</dbReference>
<protein>
    <recommendedName>
        <fullName evidence="7">FAD-binding PCMH-type domain-containing protein</fullName>
    </recommendedName>
</protein>
<reference evidence="8 9" key="1">
    <citation type="submission" date="2018-06" db="EMBL/GenBank/DDBJ databases">
        <title>Complete Genomes of Monosporascus.</title>
        <authorList>
            <person name="Robinson A.J."/>
            <person name="Natvig D.O."/>
        </authorList>
    </citation>
    <scope>NUCLEOTIDE SEQUENCE [LARGE SCALE GENOMIC DNA]</scope>
    <source>
        <strain evidence="8 9">CBS 609.92</strain>
    </source>
</reference>
<evidence type="ECO:0000256" key="4">
    <source>
        <dbReference type="ARBA" id="ARBA00022827"/>
    </source>
</evidence>
<comment type="caution">
    <text evidence="8">The sequence shown here is derived from an EMBL/GenBank/DDBJ whole genome shotgun (WGS) entry which is preliminary data.</text>
</comment>
<evidence type="ECO:0000313" key="9">
    <source>
        <dbReference type="Proteomes" id="UP000294003"/>
    </source>
</evidence>
<dbReference type="InterPro" id="IPR006094">
    <property type="entry name" value="Oxid_FAD_bind_N"/>
</dbReference>
<keyword evidence="5" id="KW-0560">Oxidoreductase</keyword>
<feature type="chain" id="PRO_5046248970" description="FAD-binding PCMH-type domain-containing protein" evidence="6">
    <location>
        <begin position="18"/>
        <end position="478"/>
    </location>
</feature>
<evidence type="ECO:0000313" key="8">
    <source>
        <dbReference type="EMBL" id="RYO90882.1"/>
    </source>
</evidence>
<dbReference type="PANTHER" id="PTHR42973:SF32">
    <property type="entry name" value="FAD-LINKED OXIDOREDUCTASE AFOF"/>
    <property type="match status" value="1"/>
</dbReference>
<dbReference type="InterPro" id="IPR036318">
    <property type="entry name" value="FAD-bd_PCMH-like_sf"/>
</dbReference>